<proteinExistence type="predicted"/>
<dbReference type="RefSeq" id="WP_132400016.1">
    <property type="nucleotide sequence ID" value="NZ_SMKA01000001.1"/>
</dbReference>
<reference evidence="2 3" key="1">
    <citation type="submission" date="2019-03" db="EMBL/GenBank/DDBJ databases">
        <title>Draft genome sequences of novel Actinobacteria.</title>
        <authorList>
            <person name="Sahin N."/>
            <person name="Ay H."/>
            <person name="Saygin H."/>
        </authorList>
    </citation>
    <scope>NUCLEOTIDE SEQUENCE [LARGE SCALE GENOMIC DNA]</scope>
    <source>
        <strain evidence="2 3">JCM 30547</strain>
    </source>
</reference>
<organism evidence="2 3">
    <name type="scientific">Kribbella albertanoniae</name>
    <dbReference type="NCBI Taxonomy" id="1266829"/>
    <lineage>
        <taxon>Bacteria</taxon>
        <taxon>Bacillati</taxon>
        <taxon>Actinomycetota</taxon>
        <taxon>Actinomycetes</taxon>
        <taxon>Propionibacteriales</taxon>
        <taxon>Kribbellaceae</taxon>
        <taxon>Kribbella</taxon>
    </lineage>
</organism>
<dbReference type="AlphaFoldDB" id="A0A4R4QJF1"/>
<name>A0A4R4QJF1_9ACTN</name>
<comment type="caution">
    <text evidence="2">The sequence shown here is derived from an EMBL/GenBank/DDBJ whole genome shotgun (WGS) entry which is preliminary data.</text>
</comment>
<evidence type="ECO:0000313" key="2">
    <source>
        <dbReference type="EMBL" id="TDC35868.1"/>
    </source>
</evidence>
<dbReference type="EMBL" id="SMKA01000001">
    <property type="protein sequence ID" value="TDC35868.1"/>
    <property type="molecule type" value="Genomic_DNA"/>
</dbReference>
<accession>A0A4R4QJF1</accession>
<gene>
    <name evidence="2" type="ORF">E1261_00650</name>
</gene>
<evidence type="ECO:0000313" key="3">
    <source>
        <dbReference type="Proteomes" id="UP000295075"/>
    </source>
</evidence>
<evidence type="ECO:0000256" key="1">
    <source>
        <dbReference type="SAM" id="MobiDB-lite"/>
    </source>
</evidence>
<dbReference type="Proteomes" id="UP000295075">
    <property type="component" value="Unassembled WGS sequence"/>
</dbReference>
<keyword evidence="3" id="KW-1185">Reference proteome</keyword>
<protein>
    <submittedName>
        <fullName evidence="2">Uncharacterized protein</fullName>
    </submittedName>
</protein>
<sequence length="193" mass="20320">MALLKGKGAMTGVNLLAKTYNNSATKDGKTRFIDVMVDHRDPRGPEQTNLHLVSAPVKDEDGKSRFNNGAPYSKGQFVEIVDAAGPNSEPIMNKDGQEIGRVYAVKANVMPSTKGGGLVLNSKSLTRSDFKIDDKTMDGQFASMKAARKAAGTSAEQEAGTPVAEAQAAAEHGDVPLFEDAATPARGEELAVG</sequence>
<dbReference type="OrthoDB" id="4200404at2"/>
<feature type="region of interest" description="Disordered" evidence="1">
    <location>
        <begin position="148"/>
        <end position="193"/>
    </location>
</feature>